<dbReference type="OrthoDB" id="411857at2759"/>
<evidence type="ECO:0000256" key="3">
    <source>
        <dbReference type="ARBA" id="ARBA00044493"/>
    </source>
</evidence>
<keyword evidence="10" id="KW-1185">Reference proteome</keyword>
<reference evidence="9" key="1">
    <citation type="submission" date="2021-06" db="EMBL/GenBank/DDBJ databases">
        <authorList>
            <person name="Kallberg Y."/>
            <person name="Tangrot J."/>
            <person name="Rosling A."/>
        </authorList>
    </citation>
    <scope>NUCLEOTIDE SEQUENCE</scope>
    <source>
        <strain evidence="9">IN212</strain>
    </source>
</reference>
<dbReference type="PANTHER" id="PTHR47447:SF24">
    <property type="entry name" value="PENTATRICOPEPTIDE REPEAT-CONTAINING PROTEIN"/>
    <property type="match status" value="1"/>
</dbReference>
<feature type="repeat" description="PPR" evidence="5">
    <location>
        <begin position="1019"/>
        <end position="1049"/>
    </location>
</feature>
<proteinExistence type="inferred from homology"/>
<dbReference type="InterPro" id="IPR002885">
    <property type="entry name" value="PPR_rpt"/>
</dbReference>
<dbReference type="Pfam" id="PF17177">
    <property type="entry name" value="PPR_long"/>
    <property type="match status" value="1"/>
</dbReference>
<comment type="subunit">
    <text evidence="4">Binds to mitochondrial small subunit 15S rRNA.</text>
</comment>
<feature type="domain" description="PROP1-like PPR" evidence="8">
    <location>
        <begin position="965"/>
        <end position="1100"/>
    </location>
</feature>
<evidence type="ECO:0000259" key="8">
    <source>
        <dbReference type="Pfam" id="PF17177"/>
    </source>
</evidence>
<feature type="repeat" description="PPR" evidence="5">
    <location>
        <begin position="984"/>
        <end position="1018"/>
    </location>
</feature>
<organism evidence="9 10">
    <name type="scientific">Racocetra fulgida</name>
    <dbReference type="NCBI Taxonomy" id="60492"/>
    <lineage>
        <taxon>Eukaryota</taxon>
        <taxon>Fungi</taxon>
        <taxon>Fungi incertae sedis</taxon>
        <taxon>Mucoromycota</taxon>
        <taxon>Glomeromycotina</taxon>
        <taxon>Glomeromycetes</taxon>
        <taxon>Diversisporales</taxon>
        <taxon>Gigasporaceae</taxon>
        <taxon>Racocetra</taxon>
    </lineage>
</organism>
<dbReference type="InterPro" id="IPR019181">
    <property type="entry name" value="LSM12_ABD"/>
</dbReference>
<feature type="repeat" description="PPR" evidence="5">
    <location>
        <begin position="912"/>
        <end position="946"/>
    </location>
</feature>
<dbReference type="InterPro" id="IPR033443">
    <property type="entry name" value="PROP1-like_PPR_dom"/>
</dbReference>
<feature type="repeat" description="PPR" evidence="5">
    <location>
        <begin position="1091"/>
        <end position="1127"/>
    </location>
</feature>
<dbReference type="EMBL" id="CAJVPZ010000459">
    <property type="protein sequence ID" value="CAG8465965.1"/>
    <property type="molecule type" value="Genomic_DNA"/>
</dbReference>
<comment type="caution">
    <text evidence="9">The sequence shown here is derived from an EMBL/GenBank/DDBJ whole genome shotgun (WGS) entry which is preliminary data.</text>
</comment>
<keyword evidence="2" id="KW-0677">Repeat</keyword>
<dbReference type="PANTHER" id="PTHR47447">
    <property type="entry name" value="OS03G0856100 PROTEIN"/>
    <property type="match status" value="1"/>
</dbReference>
<evidence type="ECO:0000256" key="4">
    <source>
        <dbReference type="ARBA" id="ARBA00044511"/>
    </source>
</evidence>
<name>A0A9N8Z123_9GLOM</name>
<protein>
    <submittedName>
        <fullName evidence="9">5449_t:CDS:1</fullName>
    </submittedName>
</protein>
<dbReference type="Pfam" id="PF09793">
    <property type="entry name" value="AD"/>
    <property type="match status" value="1"/>
</dbReference>
<accession>A0A9N8Z123</accession>
<dbReference type="Pfam" id="PF01535">
    <property type="entry name" value="PPR"/>
    <property type="match status" value="5"/>
</dbReference>
<evidence type="ECO:0000256" key="1">
    <source>
        <dbReference type="ARBA" id="ARBA00006192"/>
    </source>
</evidence>
<sequence>MQQRSKHNAHTPTRTPSDNVSQRVNSNNPSNNTNSVTNANSNGSVVDNRDSQQQKGLEWMLGLSIRVKTSTDDEYEGQIYAYDPNAIPPGANSSGSQKYDFRILKINFLKDVIQLPNRKSSADAKELQSVKDTHVALAKIGVGVTQEAQDIFDAMSKTVRKEDWQVGVEMQTVGLVQLTAYLAIARQTARNLLGAKSSTTVLGHHATSGFSNRGAKTSTNATTSTNMSRRPYSSLSQTNQSDLFNSGISGSSSSESGIQQRPLDLRQEQLYIREYNDLLMLLKQRGLPREVERRFEEMKRSGVQPTTFTYNLILDTVAGFRNENNNLDKLIQYYDEMIRDNVKPNLSTYNIMIKTLCKRDLEIQTKLYRLKKRANMGVNLKAIESLEKENCIDLAFQLFKKSIDIHGYYYEADLCDALLRSLAPYGRIEEGLTVFEYMETREIVSPYTFGYLISMYSHVGDIESSIECFKEYKKLAPNLTGKHEPLAVYNQMISAYVRCNNVKGAIEILEKEIPEIGLVPDEWSYFYLIRDLCDSNKTEIAQEWFDKMKNVDSIPNPFNLIYDTMLMQYSLIGDYSNASKIYQEMKDINLCPRYSEMSLYLHLTLKHDPDRVLNLLDDMYKGYLVTDLNLTKSIMNHFVQAQKPEKALIALIKIKALTDHHTNSSSNRSNSPTMSLDDYIITLLNDPNLSLKGAIDGKFQLLDYGYSKILNFNKTIFMKYDKIKNNGDIVPSLKELDGQHIFGLFDNATSLYNLHIAKDEFNARVFELVEDLKLCGITLPYRTFTKVHHHYMEAGDLEGAEKWKEIASAVLTTKDSIIKESSQKSLRQPTIEEINRSSEISQLCKTHEINPVLLLSEFHKMLKEDLIPTPELVSQAIRNLGKSKNVKEAEELYQLSLEFFKKLDPSVCTNGLNWARNSMLIAYASNGQLDKAYQIYNEIFALGYQPDANAYADLLVAESNRDPDEAATAIKLYDEIKRYNIKPTLYFYNVLISKLGKARKYDAVWEAFKDMKRRRIQPNSITYGALITACTRVKSEDKALMVLREMEQSKSFQPRIGPYNTLMQFYTWDLHDREKALKYFGEINRHNLRPSDHTYKLLIDAYSTIEPYDMKSALNVFEQMKRDGVTPQPTHYASLIYAYGCCHRDVQNALQTFNTMQSAFNIRPDQSAYQALFDALIANDRIVEAEEYYDVMLMQGDVKSTAYIENLFIRGYGQLGQWERAETVFNNMKDSDDLNNESVPREPSTYEEMVKAYVINGQIEKAKEVANILEHKNFPEIVKNNIANLLH</sequence>
<evidence type="ECO:0000256" key="5">
    <source>
        <dbReference type="PROSITE-ProRule" id="PRU00708"/>
    </source>
</evidence>
<dbReference type="InterPro" id="IPR011990">
    <property type="entry name" value="TPR-like_helical_dom_sf"/>
</dbReference>
<dbReference type="NCBIfam" id="TIGR00756">
    <property type="entry name" value="PPR"/>
    <property type="match status" value="4"/>
</dbReference>
<feature type="compositionally biased region" description="Polar residues" evidence="6">
    <location>
        <begin position="227"/>
        <end position="244"/>
    </location>
</feature>
<feature type="repeat" description="PPR" evidence="5">
    <location>
        <begin position="271"/>
        <end position="305"/>
    </location>
</feature>
<feature type="region of interest" description="Disordered" evidence="6">
    <location>
        <begin position="205"/>
        <end position="260"/>
    </location>
</feature>
<feature type="domain" description="LSM12 anticodon-binding" evidence="7">
    <location>
        <begin position="124"/>
        <end position="165"/>
    </location>
</feature>
<feature type="region of interest" description="Disordered" evidence="6">
    <location>
        <begin position="1"/>
        <end position="52"/>
    </location>
</feature>
<feature type="compositionally biased region" description="Low complexity" evidence="6">
    <location>
        <begin position="19"/>
        <end position="46"/>
    </location>
</feature>
<feature type="compositionally biased region" description="Low complexity" evidence="6">
    <location>
        <begin position="246"/>
        <end position="258"/>
    </location>
</feature>
<dbReference type="SUPFAM" id="SSF48452">
    <property type="entry name" value="TPR-like"/>
    <property type="match status" value="1"/>
</dbReference>
<dbReference type="Proteomes" id="UP000789396">
    <property type="component" value="Unassembled WGS sequence"/>
</dbReference>
<dbReference type="SUPFAM" id="SSF81901">
    <property type="entry name" value="HCP-like"/>
    <property type="match status" value="1"/>
</dbReference>
<comment type="function">
    <text evidence="3">Regulates mitochondrial small subunit maturation by controlling 15S rRNA 5'-end processing. Localizes to the 5' precursor of the 15S rRNA in a position that is subsequently occupied by mS47 in the mature yeast mtSSU. Uses structure and sequence-specific RNA recognition, binding to a single-stranded region of the precursor and specifically recognizing bases -6 to -1. The exchange of Ccm1 for mS47 is coupled to the irreversible removal of precursor rRNA that is accompanied by conformational changes of the mitoribosomal proteins uS5m and mS26. These conformational changes signal completion of 5'-end rRNA processing through protection of the mature 5'-end of the 15S rRNA and stabilization of mS47. The removal of the 5' precursor together with the dissociation of Ccm1 may be catalyzed by the 5'-3' exoribonuclease Pet127. Involved in the specific removal of group I introns in mitochondrial encoded transcripts.</text>
</comment>
<comment type="similarity">
    <text evidence="1">Belongs to the CCM1 family.</text>
</comment>
<feature type="repeat" description="PPR" evidence="5">
    <location>
        <begin position="485"/>
        <end position="520"/>
    </location>
</feature>
<feature type="compositionally biased region" description="Low complexity" evidence="6">
    <location>
        <begin position="215"/>
        <end position="226"/>
    </location>
</feature>
<evidence type="ECO:0000256" key="2">
    <source>
        <dbReference type="ARBA" id="ARBA00022737"/>
    </source>
</evidence>
<evidence type="ECO:0000313" key="10">
    <source>
        <dbReference type="Proteomes" id="UP000789396"/>
    </source>
</evidence>
<dbReference type="Pfam" id="PF13041">
    <property type="entry name" value="PPR_2"/>
    <property type="match status" value="1"/>
</dbReference>
<evidence type="ECO:0000313" key="9">
    <source>
        <dbReference type="EMBL" id="CAG8465965.1"/>
    </source>
</evidence>
<dbReference type="Pfam" id="PF13812">
    <property type="entry name" value="PPR_3"/>
    <property type="match status" value="1"/>
</dbReference>
<gene>
    <name evidence="9" type="ORF">RFULGI_LOCUS899</name>
</gene>
<evidence type="ECO:0000259" key="7">
    <source>
        <dbReference type="Pfam" id="PF09793"/>
    </source>
</evidence>
<dbReference type="Gene3D" id="1.25.40.10">
    <property type="entry name" value="Tetratricopeptide repeat domain"/>
    <property type="match status" value="6"/>
</dbReference>
<dbReference type="PROSITE" id="PS51375">
    <property type="entry name" value="PPR"/>
    <property type="match status" value="7"/>
</dbReference>
<evidence type="ECO:0000256" key="6">
    <source>
        <dbReference type="SAM" id="MobiDB-lite"/>
    </source>
</evidence>
<feature type="repeat" description="PPR" evidence="5">
    <location>
        <begin position="521"/>
        <end position="555"/>
    </location>
</feature>